<accession>A0A3N4PZ34</accession>
<keyword evidence="2" id="KW-1185">Reference proteome</keyword>
<evidence type="ECO:0000313" key="2">
    <source>
        <dbReference type="Proteomes" id="UP000278351"/>
    </source>
</evidence>
<name>A0A3N4PZ34_9BACT</name>
<comment type="caution">
    <text evidence="1">The sequence shown here is derived from an EMBL/GenBank/DDBJ whole genome shotgun (WGS) entry which is preliminary data.</text>
</comment>
<organism evidence="1 2">
    <name type="scientific">Chitinophaga lutea</name>
    <dbReference type="NCBI Taxonomy" id="2488634"/>
    <lineage>
        <taxon>Bacteria</taxon>
        <taxon>Pseudomonadati</taxon>
        <taxon>Bacteroidota</taxon>
        <taxon>Chitinophagia</taxon>
        <taxon>Chitinophagales</taxon>
        <taxon>Chitinophagaceae</taxon>
        <taxon>Chitinophaga</taxon>
    </lineage>
</organism>
<dbReference type="RefSeq" id="WP_148089619.1">
    <property type="nucleotide sequence ID" value="NZ_RPDH01000001.1"/>
</dbReference>
<sequence length="110" mass="12616">MKTFFLPATSGRFVGQKYRETRFGIGRNEDVLSTGDIRKVRRAKVQVRRGLGLEEMKAFFLPATSGRFVGQKYSETRFGIGRNEGVLSTGDIRKVRRAKVQGDEVWDWKK</sequence>
<protein>
    <submittedName>
        <fullName evidence="1">Uncharacterized protein</fullName>
    </submittedName>
</protein>
<dbReference type="AlphaFoldDB" id="A0A3N4PZ34"/>
<gene>
    <name evidence="1" type="ORF">EGT74_03825</name>
</gene>
<reference evidence="1 2" key="1">
    <citation type="submission" date="2018-11" db="EMBL/GenBank/DDBJ databases">
        <title>Chitinophaga lutea sp.nov., isolate from arsenic contaminated soil.</title>
        <authorList>
            <person name="Zong Y."/>
        </authorList>
    </citation>
    <scope>NUCLEOTIDE SEQUENCE [LARGE SCALE GENOMIC DNA]</scope>
    <source>
        <strain evidence="1 2">ZY74</strain>
    </source>
</reference>
<dbReference type="EMBL" id="RPDH01000001">
    <property type="protein sequence ID" value="RPE12685.1"/>
    <property type="molecule type" value="Genomic_DNA"/>
</dbReference>
<dbReference type="Proteomes" id="UP000278351">
    <property type="component" value="Unassembled WGS sequence"/>
</dbReference>
<proteinExistence type="predicted"/>
<evidence type="ECO:0000313" key="1">
    <source>
        <dbReference type="EMBL" id="RPE12685.1"/>
    </source>
</evidence>